<dbReference type="AlphaFoldDB" id="A0A0A9AKX7"/>
<name>A0A0A9AKX7_ARUDO</name>
<accession>A0A0A9AKX7</accession>
<proteinExistence type="predicted"/>
<sequence length="42" mass="4747">MYPATIVLHAKFTSPVICDDRSKIDTAASIAPHLQYMSMREH</sequence>
<dbReference type="EMBL" id="GBRH01247382">
    <property type="protein sequence ID" value="JAD50513.1"/>
    <property type="molecule type" value="Transcribed_RNA"/>
</dbReference>
<reference evidence="1" key="2">
    <citation type="journal article" date="2015" name="Data Brief">
        <title>Shoot transcriptome of the giant reed, Arundo donax.</title>
        <authorList>
            <person name="Barrero R.A."/>
            <person name="Guerrero F.D."/>
            <person name="Moolhuijzen P."/>
            <person name="Goolsby J.A."/>
            <person name="Tidwell J."/>
            <person name="Bellgard S.E."/>
            <person name="Bellgard M.I."/>
        </authorList>
    </citation>
    <scope>NUCLEOTIDE SEQUENCE</scope>
    <source>
        <tissue evidence="1">Shoot tissue taken approximately 20 cm above the soil surface</tissue>
    </source>
</reference>
<organism evidence="1">
    <name type="scientific">Arundo donax</name>
    <name type="common">Giant reed</name>
    <name type="synonym">Donax arundinaceus</name>
    <dbReference type="NCBI Taxonomy" id="35708"/>
    <lineage>
        <taxon>Eukaryota</taxon>
        <taxon>Viridiplantae</taxon>
        <taxon>Streptophyta</taxon>
        <taxon>Embryophyta</taxon>
        <taxon>Tracheophyta</taxon>
        <taxon>Spermatophyta</taxon>
        <taxon>Magnoliopsida</taxon>
        <taxon>Liliopsida</taxon>
        <taxon>Poales</taxon>
        <taxon>Poaceae</taxon>
        <taxon>PACMAD clade</taxon>
        <taxon>Arundinoideae</taxon>
        <taxon>Arundineae</taxon>
        <taxon>Arundo</taxon>
    </lineage>
</organism>
<evidence type="ECO:0000313" key="1">
    <source>
        <dbReference type="EMBL" id="JAD50513.1"/>
    </source>
</evidence>
<reference evidence="1" key="1">
    <citation type="submission" date="2014-09" db="EMBL/GenBank/DDBJ databases">
        <authorList>
            <person name="Magalhaes I.L.F."/>
            <person name="Oliveira U."/>
            <person name="Santos F.R."/>
            <person name="Vidigal T.H.D.A."/>
            <person name="Brescovit A.D."/>
            <person name="Santos A.J."/>
        </authorList>
    </citation>
    <scope>NUCLEOTIDE SEQUENCE</scope>
    <source>
        <tissue evidence="1">Shoot tissue taken approximately 20 cm above the soil surface</tissue>
    </source>
</reference>
<protein>
    <submittedName>
        <fullName evidence="1">Uncharacterized protein</fullName>
    </submittedName>
</protein>